<dbReference type="OrthoDB" id="18193at2759"/>
<keyword evidence="4" id="KW-1185">Reference proteome</keyword>
<evidence type="ECO:0000313" key="3">
    <source>
        <dbReference type="EMBL" id="CAG8583604.1"/>
    </source>
</evidence>
<dbReference type="EMBL" id="CAJVPL010001698">
    <property type="protein sequence ID" value="CAG8583604.1"/>
    <property type="molecule type" value="Genomic_DNA"/>
</dbReference>
<reference evidence="3" key="1">
    <citation type="submission" date="2021-06" db="EMBL/GenBank/DDBJ databases">
        <authorList>
            <person name="Kallberg Y."/>
            <person name="Tangrot J."/>
            <person name="Rosling A."/>
        </authorList>
    </citation>
    <scope>NUCLEOTIDE SEQUENCE</scope>
    <source>
        <strain evidence="3">MT106</strain>
    </source>
</reference>
<organism evidence="3 4">
    <name type="scientific">Ambispora gerdemannii</name>
    <dbReference type="NCBI Taxonomy" id="144530"/>
    <lineage>
        <taxon>Eukaryota</taxon>
        <taxon>Fungi</taxon>
        <taxon>Fungi incertae sedis</taxon>
        <taxon>Mucoromycota</taxon>
        <taxon>Glomeromycotina</taxon>
        <taxon>Glomeromycetes</taxon>
        <taxon>Archaeosporales</taxon>
        <taxon>Ambisporaceae</taxon>
        <taxon>Ambispora</taxon>
    </lineage>
</organism>
<dbReference type="InterPro" id="IPR016087">
    <property type="entry name" value="Chalcone_isomerase"/>
</dbReference>
<sequence length="242" mass="27486">MYSHSLRLRHSSQRLRYLTNIYSTSSIFGSHIVSSSTRQLKTFIPLINSRALNSNKDTKPRENPPSVETIEDPDSKLQFPKCITLYDGAPAKLIGFGVRTVSFLKVKVYVVGLYVREQDIKMLRDWRDFDKKRFLSTDDESMAHALLDQPVEFAIRIVPVRDTHGAHLRDGFTKSLFNRIQYMDEELAGDDQSGKELGTIHNHWLAKNLLMGYLAAKNPISDKAKLSIAEGLEELLAADSVF</sequence>
<comment type="caution">
    <text evidence="3">The sequence shown here is derived from an EMBL/GenBank/DDBJ whole genome shotgun (WGS) entry which is preliminary data.</text>
</comment>
<dbReference type="Proteomes" id="UP000789831">
    <property type="component" value="Unassembled WGS sequence"/>
</dbReference>
<dbReference type="PANTHER" id="PTHR47284">
    <property type="entry name" value="FATTY-ACID-BINDING PROTEIN 2"/>
    <property type="match status" value="1"/>
</dbReference>
<dbReference type="AlphaFoldDB" id="A0A9N9BWL6"/>
<dbReference type="InterPro" id="IPR036298">
    <property type="entry name" value="Chalcone_isomerase_sf"/>
</dbReference>
<dbReference type="GO" id="GO:0016872">
    <property type="term" value="F:intramolecular lyase activity"/>
    <property type="evidence" value="ECO:0007669"/>
    <property type="project" value="InterPro"/>
</dbReference>
<evidence type="ECO:0000259" key="2">
    <source>
        <dbReference type="Pfam" id="PF16035"/>
    </source>
</evidence>
<evidence type="ECO:0000256" key="1">
    <source>
        <dbReference type="SAM" id="MobiDB-lite"/>
    </source>
</evidence>
<dbReference type="Pfam" id="PF16035">
    <property type="entry name" value="Chalcone_2"/>
    <property type="match status" value="1"/>
</dbReference>
<feature type="region of interest" description="Disordered" evidence="1">
    <location>
        <begin position="54"/>
        <end position="73"/>
    </location>
</feature>
<dbReference type="Gene3D" id="3.50.70.10">
    <property type="match status" value="1"/>
</dbReference>
<protein>
    <submittedName>
        <fullName evidence="3">2091_t:CDS:1</fullName>
    </submittedName>
</protein>
<feature type="domain" description="Chalcone isomerase" evidence="2">
    <location>
        <begin position="91"/>
        <end position="185"/>
    </location>
</feature>
<dbReference type="InterPro" id="IPR016088">
    <property type="entry name" value="Chalcone_isomerase_3-sand"/>
</dbReference>
<evidence type="ECO:0000313" key="4">
    <source>
        <dbReference type="Proteomes" id="UP000789831"/>
    </source>
</evidence>
<gene>
    <name evidence="3" type="ORF">AGERDE_LOCUS8248</name>
</gene>
<proteinExistence type="predicted"/>
<name>A0A9N9BWL6_9GLOM</name>
<dbReference type="PANTHER" id="PTHR47284:SF3">
    <property type="entry name" value="FATTY-ACID-BINDING PROTEIN 2"/>
    <property type="match status" value="1"/>
</dbReference>
<accession>A0A9N9BWL6</accession>
<dbReference type="SUPFAM" id="SSF54626">
    <property type="entry name" value="Chalcone isomerase"/>
    <property type="match status" value="1"/>
</dbReference>